<dbReference type="EMBL" id="QLMJ01000031">
    <property type="protein sequence ID" value="RAK25658.1"/>
    <property type="molecule type" value="Genomic_DNA"/>
</dbReference>
<dbReference type="OrthoDB" id="1623004at2"/>
<dbReference type="Gene3D" id="2.40.128.20">
    <property type="match status" value="1"/>
</dbReference>
<dbReference type="AlphaFoldDB" id="A0A327Z004"/>
<protein>
    <submittedName>
        <fullName evidence="1">Phenolic acid decarboxylase</fullName>
    </submittedName>
</protein>
<proteinExistence type="predicted"/>
<comment type="caution">
    <text evidence="1">The sequence shown here is derived from an EMBL/GenBank/DDBJ whole genome shotgun (WGS) entry which is preliminary data.</text>
</comment>
<dbReference type="SUPFAM" id="SSF50814">
    <property type="entry name" value="Lipocalins"/>
    <property type="match status" value="1"/>
</dbReference>
<evidence type="ECO:0000313" key="2">
    <source>
        <dbReference type="Proteomes" id="UP000249341"/>
    </source>
</evidence>
<dbReference type="PANTHER" id="PTHR40087">
    <property type="entry name" value="PHENOLIC ACID DECARBOXYLASE PADC"/>
    <property type="match status" value="1"/>
</dbReference>
<dbReference type="GO" id="GO:0016831">
    <property type="term" value="F:carboxy-lyase activity"/>
    <property type="evidence" value="ECO:0007669"/>
    <property type="project" value="InterPro"/>
</dbReference>
<name>A0A327Z004_9ACTN</name>
<gene>
    <name evidence="1" type="ORF">B0I29_1319</name>
</gene>
<sequence length="165" mass="19042">MINQDLTGISGHRFLYTYANGWVYEMYVKNPATIDYRIHTGHVGGRWVRDQQVDLVQLADDVYKISWTEPTGTSVVVNVLPNLRRLHGTIFFPQWIKQDGSKTVLFQNEHLDTMRAFRDEGPTYPIYVVPEFAEIQLFEHVGEDDESIISTAPADLPADFLQRRN</sequence>
<dbReference type="Pfam" id="PF05870">
    <property type="entry name" value="PA_decarbox"/>
    <property type="match status" value="1"/>
</dbReference>
<keyword evidence="2" id="KW-1185">Reference proteome</keyword>
<dbReference type="PANTHER" id="PTHR40087:SF1">
    <property type="entry name" value="PHENOLIC ACID DECARBOXYLASE PADC"/>
    <property type="match status" value="1"/>
</dbReference>
<reference evidence="1 2" key="1">
    <citation type="submission" date="2018-06" db="EMBL/GenBank/DDBJ databases">
        <title>Genomic Encyclopedia of Type Strains, Phase III (KMG-III): the genomes of soil and plant-associated and newly described type strains.</title>
        <authorList>
            <person name="Whitman W."/>
        </authorList>
    </citation>
    <scope>NUCLEOTIDE SEQUENCE [LARGE SCALE GENOMIC DNA]</scope>
    <source>
        <strain evidence="1 2">CGMCC 4.7090</strain>
    </source>
</reference>
<organism evidence="1 2">
    <name type="scientific">Actinoplanes lutulentus</name>
    <dbReference type="NCBI Taxonomy" id="1287878"/>
    <lineage>
        <taxon>Bacteria</taxon>
        <taxon>Bacillati</taxon>
        <taxon>Actinomycetota</taxon>
        <taxon>Actinomycetes</taxon>
        <taxon>Micromonosporales</taxon>
        <taxon>Micromonosporaceae</taxon>
        <taxon>Actinoplanes</taxon>
    </lineage>
</organism>
<accession>A0A327Z004</accession>
<dbReference type="InterPro" id="IPR012674">
    <property type="entry name" value="Calycin"/>
</dbReference>
<dbReference type="InterPro" id="IPR008729">
    <property type="entry name" value="PA_de_COase"/>
</dbReference>
<dbReference type="CDD" id="cd14241">
    <property type="entry name" value="PAD"/>
    <property type="match status" value="1"/>
</dbReference>
<dbReference type="RefSeq" id="WP_111655021.1">
    <property type="nucleotide sequence ID" value="NZ_JACHWI010000008.1"/>
</dbReference>
<evidence type="ECO:0000313" key="1">
    <source>
        <dbReference type="EMBL" id="RAK25658.1"/>
    </source>
</evidence>
<dbReference type="Proteomes" id="UP000249341">
    <property type="component" value="Unassembled WGS sequence"/>
</dbReference>